<keyword evidence="2" id="KW-1185">Reference proteome</keyword>
<dbReference type="EMBL" id="VFPP01000001">
    <property type="protein sequence ID" value="TQM77880.1"/>
    <property type="molecule type" value="Genomic_DNA"/>
</dbReference>
<accession>A0A543J4W7</accession>
<dbReference type="AlphaFoldDB" id="A0A543J4W7"/>
<dbReference type="Gene3D" id="1.25.10.10">
    <property type="entry name" value="Leucine-rich Repeat Variant"/>
    <property type="match status" value="1"/>
</dbReference>
<reference evidence="1 2" key="1">
    <citation type="submission" date="2019-06" db="EMBL/GenBank/DDBJ databases">
        <title>Sequencing the genomes of 1000 actinobacteria strains.</title>
        <authorList>
            <person name="Klenk H.-P."/>
        </authorList>
    </citation>
    <scope>NUCLEOTIDE SEQUENCE [LARGE SCALE GENOMIC DNA]</scope>
    <source>
        <strain evidence="1 2">DSM 45456</strain>
    </source>
</reference>
<evidence type="ECO:0000313" key="2">
    <source>
        <dbReference type="Proteomes" id="UP000316628"/>
    </source>
</evidence>
<comment type="caution">
    <text evidence="1">The sequence shown here is derived from an EMBL/GenBank/DDBJ whole genome shotgun (WGS) entry which is preliminary data.</text>
</comment>
<protein>
    <submittedName>
        <fullName evidence="1">Uncharacterized protein</fullName>
    </submittedName>
</protein>
<gene>
    <name evidence="1" type="ORF">FHX81_0126</name>
</gene>
<dbReference type="InterPro" id="IPR011989">
    <property type="entry name" value="ARM-like"/>
</dbReference>
<sequence length="1122" mass="120723">MPTAPRHRQTISAGIVAKPVAGGPPGDQNPAVTTARSLLKDLDPLPHGARQRLLARTARELTGSPALDALLGELDRHGGFERRLALHLAHVAGHREHVTRCLSARETAVVRQAIGVAIRLDLPSGVFLDRLPHLPSALRQTLYTTVRRHRRRALAEQLLPVVRATFGDHEAVGLLPVCSSAVVAAALRDLEHAVTNWTSLGRRHPAVLLDFVTAELDATAPVAWPTVWHRFGAAVVGAAPAEPDRALDLLARVLPHAPLPWQLDGTIGGLARHAPTRVARLLADPRRTGRLPRRRSLWRALAGTGDEELTALARLLDGPDLARFLHAVAPSRRAAVFTGAFGDRPDAPLAAVDELPASARPAVARRLSALRRVADDPARRLAVTARLDWADARDVLLAATRRATAAERAEAYPLYLAAAAATRDPEVVGGVVAGLTRLANEQDPVRSVALAALAAIPAWLFRPTEADALTKLMTDATEARDCSWQTKNAVRALADALIREGAVSRRPDLVEAGLAGLGHLGGSVPWINLHGLDRALPRGAEHQVVEALAPRLTADARRGRFEVLLALAAGLGRRAWHVPAVQDLLDQARSAKDDGVVRRAVDLWLAPPRHRDERVERVFRDDPSTITVPAVLRAIALRRTDLLDRVIGRPVHGRFLRRGVRYVPPFRQCFDRWLPRQVEAHAAELVALGTSRRANPFERASAVRSLGRVPGTVDRVRGFLADDAVQVAEAALAASAWTDEPADVVPDLLAHFDTDRARVAVYAVTRCARFTAPDRLGALLAPALAGPKVTARKEAARLMAQHRVPGAAEALRRAWEGAHRDVRRALVSATRWFPDDEAAWELLSRAVADEHAVASAVVQWPDGVPRRHRARYAELVRVLAGSTDPDTARLGLGALPHWTRWSPGGTDLLVDRVTDLGDTATWRPALTALVELSAATADVTPLRAAVASLLAADGGLDAEEDRDLPARQRIAALVRHLADTRDADRSRAAARALVGALVDAGYRSWAVKLAVVAVPWEEPGAELDGLREVARLAAGPVWTWRAAEEVAGVLPAVVRRVSPARLLDVAGALVAGGAAAVALAVVTAAGRDAGWPAPWRELLRGLRRHGDPDVREAASDVFTSQE</sequence>
<dbReference type="Proteomes" id="UP000316628">
    <property type="component" value="Unassembled WGS sequence"/>
</dbReference>
<dbReference type="SUPFAM" id="SSF48371">
    <property type="entry name" value="ARM repeat"/>
    <property type="match status" value="1"/>
</dbReference>
<name>A0A543J4W7_9PSEU</name>
<organism evidence="1 2">
    <name type="scientific">Saccharothrix saharensis</name>
    <dbReference type="NCBI Taxonomy" id="571190"/>
    <lineage>
        <taxon>Bacteria</taxon>
        <taxon>Bacillati</taxon>
        <taxon>Actinomycetota</taxon>
        <taxon>Actinomycetes</taxon>
        <taxon>Pseudonocardiales</taxon>
        <taxon>Pseudonocardiaceae</taxon>
        <taxon>Saccharothrix</taxon>
    </lineage>
</organism>
<proteinExistence type="predicted"/>
<evidence type="ECO:0000313" key="1">
    <source>
        <dbReference type="EMBL" id="TQM77880.1"/>
    </source>
</evidence>
<dbReference type="InterPro" id="IPR016024">
    <property type="entry name" value="ARM-type_fold"/>
</dbReference>